<dbReference type="PANTHER" id="PTHR10724">
    <property type="entry name" value="30S RIBOSOMAL PROTEIN S1"/>
    <property type="match status" value="1"/>
</dbReference>
<dbReference type="Pfam" id="PF00575">
    <property type="entry name" value="S1"/>
    <property type="match status" value="3"/>
</dbReference>
<dbReference type="FunFam" id="2.40.50.140:FF:000021">
    <property type="entry name" value="30S ribosomal protein S1"/>
    <property type="match status" value="1"/>
</dbReference>
<dbReference type="CDD" id="cd05688">
    <property type="entry name" value="S1_RPS1_repeat_ec3"/>
    <property type="match status" value="1"/>
</dbReference>
<dbReference type="GO" id="GO:0003729">
    <property type="term" value="F:mRNA binding"/>
    <property type="evidence" value="ECO:0007669"/>
    <property type="project" value="TreeGrafter"/>
</dbReference>
<dbReference type="InterPro" id="IPR012340">
    <property type="entry name" value="NA-bd_OB-fold"/>
</dbReference>
<keyword evidence="2 5" id="KW-0689">Ribosomal protein</keyword>
<dbReference type="SMART" id="SM00316">
    <property type="entry name" value="S1"/>
    <property type="match status" value="3"/>
</dbReference>
<dbReference type="PRINTS" id="PR00681">
    <property type="entry name" value="RIBOSOMALS1"/>
</dbReference>
<accession>T0Y8Z3</accession>
<dbReference type="GO" id="GO:0003735">
    <property type="term" value="F:structural constituent of ribosome"/>
    <property type="evidence" value="ECO:0007669"/>
    <property type="project" value="TreeGrafter"/>
</dbReference>
<keyword evidence="3" id="KW-0687">Ribonucleoprotein</keyword>
<comment type="caution">
    <text evidence="5">The sequence shown here is derived from an EMBL/GenBank/DDBJ whole genome shotgun (WGS) entry which is preliminary data.</text>
</comment>
<dbReference type="AlphaFoldDB" id="T0Y8Z3"/>
<dbReference type="CDD" id="cd05687">
    <property type="entry name" value="S1_RPS1_repeat_ec1_hs1"/>
    <property type="match status" value="1"/>
</dbReference>
<sequence>MNMNMTSQVESFESFASLFEESLTHQEMRSGEVITAEVVSIDANTVVVNAGLKSESLIPIEEFKNDRGELEVQVGDFVKVAIDALEDGYGSTRLSREKAKRLAAWLDLDDALAQGALVMGMVTGKVKGGLTVMVNGIRAFLPGSLVDIRPVKDTTPYEGKEMEFKVIKLDRKRNNVVVSRRAVMEASQGADRQSLLDTLKEGSIVRGLVKNITDYGAFVDLGGIDGLLHITDLAWRRVKHPSEVLAVGDEVEA</sequence>
<name>T0Y8Z3_9ZZZZ</name>
<dbReference type="InterPro" id="IPR035104">
    <property type="entry name" value="Ribosomal_protein_S1-like"/>
</dbReference>
<evidence type="ECO:0000259" key="4">
    <source>
        <dbReference type="PROSITE" id="PS50126"/>
    </source>
</evidence>
<dbReference type="PROSITE" id="PS50126">
    <property type="entry name" value="S1"/>
    <property type="match status" value="3"/>
</dbReference>
<feature type="domain" description="S1 motif" evidence="4">
    <location>
        <begin position="115"/>
        <end position="181"/>
    </location>
</feature>
<dbReference type="CDD" id="cd04465">
    <property type="entry name" value="S1_RPS1_repeat_ec2_hs2"/>
    <property type="match status" value="1"/>
</dbReference>
<feature type="domain" description="S1 motif" evidence="4">
    <location>
        <begin position="202"/>
        <end position="253"/>
    </location>
</feature>
<dbReference type="PANTHER" id="PTHR10724:SF7">
    <property type="entry name" value="SMALL RIBOSOMAL SUBUNIT PROTEIN BS1C"/>
    <property type="match status" value="1"/>
</dbReference>
<dbReference type="GO" id="GO:0022627">
    <property type="term" value="C:cytosolic small ribosomal subunit"/>
    <property type="evidence" value="ECO:0007669"/>
    <property type="project" value="TreeGrafter"/>
</dbReference>
<dbReference type="EMBL" id="AUZX01015227">
    <property type="protein sequence ID" value="EQD29598.1"/>
    <property type="molecule type" value="Genomic_DNA"/>
</dbReference>
<evidence type="ECO:0000256" key="2">
    <source>
        <dbReference type="ARBA" id="ARBA00022980"/>
    </source>
</evidence>
<gene>
    <name evidence="5" type="ORF">B1A_20624</name>
</gene>
<feature type="non-terminal residue" evidence="5">
    <location>
        <position position="253"/>
    </location>
</feature>
<evidence type="ECO:0000256" key="1">
    <source>
        <dbReference type="ARBA" id="ARBA00006767"/>
    </source>
</evidence>
<evidence type="ECO:0000256" key="3">
    <source>
        <dbReference type="ARBA" id="ARBA00023274"/>
    </source>
</evidence>
<dbReference type="SUPFAM" id="SSF50249">
    <property type="entry name" value="Nucleic acid-binding proteins"/>
    <property type="match status" value="3"/>
</dbReference>
<feature type="domain" description="S1 motif" evidence="4">
    <location>
        <begin position="31"/>
        <end position="97"/>
    </location>
</feature>
<dbReference type="InterPro" id="IPR050437">
    <property type="entry name" value="Ribos_protein_bS1-like"/>
</dbReference>
<dbReference type="GO" id="GO:0006412">
    <property type="term" value="P:translation"/>
    <property type="evidence" value="ECO:0007669"/>
    <property type="project" value="TreeGrafter"/>
</dbReference>
<evidence type="ECO:0000313" key="5">
    <source>
        <dbReference type="EMBL" id="EQD29598.1"/>
    </source>
</evidence>
<protein>
    <submittedName>
        <fullName evidence="5">30S ribosomal protein S1</fullName>
    </submittedName>
</protein>
<organism evidence="5">
    <name type="scientific">mine drainage metagenome</name>
    <dbReference type="NCBI Taxonomy" id="410659"/>
    <lineage>
        <taxon>unclassified sequences</taxon>
        <taxon>metagenomes</taxon>
        <taxon>ecological metagenomes</taxon>
    </lineage>
</organism>
<reference evidence="5" key="2">
    <citation type="journal article" date="2014" name="ISME J.">
        <title>Microbial stratification in low pH oxic and suboxic macroscopic growths along an acid mine drainage.</title>
        <authorList>
            <person name="Mendez-Garcia C."/>
            <person name="Mesa V."/>
            <person name="Sprenger R.R."/>
            <person name="Richter M."/>
            <person name="Diez M.S."/>
            <person name="Solano J."/>
            <person name="Bargiela R."/>
            <person name="Golyshina O.V."/>
            <person name="Manteca A."/>
            <person name="Ramos J.L."/>
            <person name="Gallego J.R."/>
            <person name="Llorente I."/>
            <person name="Martins Dos Santos V.A."/>
            <person name="Jensen O.N."/>
            <person name="Pelaez A.I."/>
            <person name="Sanchez J."/>
            <person name="Ferrer M."/>
        </authorList>
    </citation>
    <scope>NUCLEOTIDE SEQUENCE</scope>
</reference>
<reference evidence="5" key="1">
    <citation type="submission" date="2013-08" db="EMBL/GenBank/DDBJ databases">
        <authorList>
            <person name="Mendez C."/>
            <person name="Richter M."/>
            <person name="Ferrer M."/>
            <person name="Sanchez J."/>
        </authorList>
    </citation>
    <scope>NUCLEOTIDE SEQUENCE</scope>
</reference>
<dbReference type="Gene3D" id="2.40.50.140">
    <property type="entry name" value="Nucleic acid-binding proteins"/>
    <property type="match status" value="3"/>
</dbReference>
<comment type="similarity">
    <text evidence="1">Belongs to the bacterial ribosomal protein bS1 family.</text>
</comment>
<proteinExistence type="inferred from homology"/>
<dbReference type="InterPro" id="IPR003029">
    <property type="entry name" value="S1_domain"/>
</dbReference>